<dbReference type="EMBL" id="JBIAQY010000006">
    <property type="protein sequence ID" value="MFF3569957.1"/>
    <property type="molecule type" value="Genomic_DNA"/>
</dbReference>
<feature type="compositionally biased region" description="Acidic residues" evidence="1">
    <location>
        <begin position="71"/>
        <end position="80"/>
    </location>
</feature>
<sequence>MGSRSEVLRLVGEVTDRYGSLEAFFARLRAEFDDQPTMQLPVIDPAAIEPVAWSAVPEDDEMSTPAAEVESAAECDDDYDDRYVDEDDSDEDEFAVEPQRTGVWGRLTGLMR</sequence>
<evidence type="ECO:0000313" key="3">
    <source>
        <dbReference type="Proteomes" id="UP001601992"/>
    </source>
</evidence>
<accession>A0ABW6S0Y3</accession>
<dbReference type="Proteomes" id="UP001601992">
    <property type="component" value="Unassembled WGS sequence"/>
</dbReference>
<proteinExistence type="predicted"/>
<feature type="region of interest" description="Disordered" evidence="1">
    <location>
        <begin position="57"/>
        <end position="80"/>
    </location>
</feature>
<organism evidence="2 3">
    <name type="scientific">Nocardia jiangxiensis</name>
    <dbReference type="NCBI Taxonomy" id="282685"/>
    <lineage>
        <taxon>Bacteria</taxon>
        <taxon>Bacillati</taxon>
        <taxon>Actinomycetota</taxon>
        <taxon>Actinomycetes</taxon>
        <taxon>Mycobacteriales</taxon>
        <taxon>Nocardiaceae</taxon>
        <taxon>Nocardia</taxon>
    </lineage>
</organism>
<dbReference type="RefSeq" id="WP_040832544.1">
    <property type="nucleotide sequence ID" value="NZ_JBIAQY010000006.1"/>
</dbReference>
<keyword evidence="3" id="KW-1185">Reference proteome</keyword>
<reference evidence="2 3" key="1">
    <citation type="submission" date="2024-10" db="EMBL/GenBank/DDBJ databases">
        <title>The Natural Products Discovery Center: Release of the First 8490 Sequenced Strains for Exploring Actinobacteria Biosynthetic Diversity.</title>
        <authorList>
            <person name="Kalkreuter E."/>
            <person name="Kautsar S.A."/>
            <person name="Yang D."/>
            <person name="Bader C.D."/>
            <person name="Teijaro C.N."/>
            <person name="Fluegel L."/>
            <person name="Davis C.M."/>
            <person name="Simpson J.R."/>
            <person name="Lauterbach L."/>
            <person name="Steele A.D."/>
            <person name="Gui C."/>
            <person name="Meng S."/>
            <person name="Li G."/>
            <person name="Viehrig K."/>
            <person name="Ye F."/>
            <person name="Su P."/>
            <person name="Kiefer A.F."/>
            <person name="Nichols A."/>
            <person name="Cepeda A.J."/>
            <person name="Yan W."/>
            <person name="Fan B."/>
            <person name="Jiang Y."/>
            <person name="Adhikari A."/>
            <person name="Zheng C.-J."/>
            <person name="Schuster L."/>
            <person name="Cowan T.M."/>
            <person name="Smanski M.J."/>
            <person name="Chevrette M.G."/>
            <person name="De Carvalho L.P.S."/>
            <person name="Shen B."/>
        </authorList>
    </citation>
    <scope>NUCLEOTIDE SEQUENCE [LARGE SCALE GENOMIC DNA]</scope>
    <source>
        <strain evidence="2 3">NPDC002593</strain>
    </source>
</reference>
<gene>
    <name evidence="2" type="ORF">ACFYXQ_19455</name>
</gene>
<evidence type="ECO:0000256" key="1">
    <source>
        <dbReference type="SAM" id="MobiDB-lite"/>
    </source>
</evidence>
<protein>
    <submittedName>
        <fullName evidence="2">Uncharacterized protein</fullName>
    </submittedName>
</protein>
<evidence type="ECO:0000313" key="2">
    <source>
        <dbReference type="EMBL" id="MFF3569957.1"/>
    </source>
</evidence>
<comment type="caution">
    <text evidence="2">The sequence shown here is derived from an EMBL/GenBank/DDBJ whole genome shotgun (WGS) entry which is preliminary data.</text>
</comment>
<name>A0ABW6S0Y3_9NOCA</name>